<evidence type="ECO:0000313" key="6">
    <source>
        <dbReference type="EMBL" id="NEZ57159.1"/>
    </source>
</evidence>
<keyword evidence="1" id="KW-0805">Transcription regulation</keyword>
<evidence type="ECO:0000256" key="2">
    <source>
        <dbReference type="ARBA" id="ARBA00023125"/>
    </source>
</evidence>
<keyword evidence="2" id="KW-0238">DNA-binding</keyword>
<dbReference type="Pfam" id="PF13545">
    <property type="entry name" value="HTH_Crp_2"/>
    <property type="match status" value="1"/>
</dbReference>
<proteinExistence type="predicted"/>
<dbReference type="Gene3D" id="2.60.120.10">
    <property type="entry name" value="Jelly Rolls"/>
    <property type="match status" value="1"/>
</dbReference>
<feature type="domain" description="HTH crp-type" evidence="5">
    <location>
        <begin position="141"/>
        <end position="207"/>
    </location>
</feature>
<dbReference type="GO" id="GO:0005829">
    <property type="term" value="C:cytosol"/>
    <property type="evidence" value="ECO:0007669"/>
    <property type="project" value="TreeGrafter"/>
</dbReference>
<dbReference type="SMART" id="SM00419">
    <property type="entry name" value="HTH_CRP"/>
    <property type="match status" value="1"/>
</dbReference>
<dbReference type="InterPro" id="IPR012318">
    <property type="entry name" value="HTH_CRP"/>
</dbReference>
<dbReference type="InterPro" id="IPR036388">
    <property type="entry name" value="WH-like_DNA-bd_sf"/>
</dbReference>
<evidence type="ECO:0000259" key="5">
    <source>
        <dbReference type="PROSITE" id="PS51063"/>
    </source>
</evidence>
<dbReference type="AlphaFoldDB" id="A0A6M0RLW8"/>
<dbReference type="Pfam" id="PF00027">
    <property type="entry name" value="cNMP_binding"/>
    <property type="match status" value="1"/>
</dbReference>
<dbReference type="SUPFAM" id="SSF51206">
    <property type="entry name" value="cAMP-binding domain-like"/>
    <property type="match status" value="1"/>
</dbReference>
<dbReference type="InterPro" id="IPR050397">
    <property type="entry name" value="Env_Response_Regulators"/>
</dbReference>
<organism evidence="6 7">
    <name type="scientific">Adonisia turfae CCMR0081</name>
    <dbReference type="NCBI Taxonomy" id="2292702"/>
    <lineage>
        <taxon>Bacteria</taxon>
        <taxon>Bacillati</taxon>
        <taxon>Cyanobacteriota</taxon>
        <taxon>Adonisia</taxon>
        <taxon>Adonisia turfae</taxon>
    </lineage>
</organism>
<feature type="domain" description="Cyclic nucleotide-binding" evidence="4">
    <location>
        <begin position="7"/>
        <end position="127"/>
    </location>
</feature>
<dbReference type="PANTHER" id="PTHR24567">
    <property type="entry name" value="CRP FAMILY TRANSCRIPTIONAL REGULATORY PROTEIN"/>
    <property type="match status" value="1"/>
</dbReference>
<keyword evidence="3" id="KW-0804">Transcription</keyword>
<evidence type="ECO:0000256" key="1">
    <source>
        <dbReference type="ARBA" id="ARBA00023015"/>
    </source>
</evidence>
<dbReference type="InterPro" id="IPR036390">
    <property type="entry name" value="WH_DNA-bd_sf"/>
</dbReference>
<gene>
    <name evidence="6" type="ORF">DXZ20_16030</name>
</gene>
<dbReference type="SUPFAM" id="SSF46785">
    <property type="entry name" value="Winged helix' DNA-binding domain"/>
    <property type="match status" value="1"/>
</dbReference>
<dbReference type="InterPro" id="IPR018490">
    <property type="entry name" value="cNMP-bd_dom_sf"/>
</dbReference>
<dbReference type="GO" id="GO:0003677">
    <property type="term" value="F:DNA binding"/>
    <property type="evidence" value="ECO:0007669"/>
    <property type="project" value="UniProtKB-KW"/>
</dbReference>
<dbReference type="PANTHER" id="PTHR24567:SF74">
    <property type="entry name" value="HTH-TYPE TRANSCRIPTIONAL REGULATOR ARCR"/>
    <property type="match status" value="1"/>
</dbReference>
<comment type="caution">
    <text evidence="6">The sequence shown here is derived from an EMBL/GenBank/DDBJ whole genome shotgun (WGS) entry which is preliminary data.</text>
</comment>
<sequence length="207" mass="23168">MESLDRYLEALKRLFEKGLIEALPSLSTVKTGEIIFHGEEPAGKIFGVKTGKVQLVRYLENGQMSHQYAIDNGSWFGESALFHGVYANSAIATEPSLIVAIPKQAFLTLLHQDPEISLIFISELTEQLHIAKNLMTLRCIRSASDRVLAYLYNLKTPGQNICVLNCPIKAIAEQICLTPEVVSRSLRKLQDDGIIQRNQRKIIFLEG</sequence>
<dbReference type="CDD" id="cd00038">
    <property type="entry name" value="CAP_ED"/>
    <property type="match status" value="1"/>
</dbReference>
<dbReference type="GO" id="GO:0003700">
    <property type="term" value="F:DNA-binding transcription factor activity"/>
    <property type="evidence" value="ECO:0007669"/>
    <property type="project" value="TreeGrafter"/>
</dbReference>
<reference evidence="6 7" key="1">
    <citation type="journal article" date="2020" name="Microb. Ecol.">
        <title>Ecogenomics of the Marine Benthic Filamentous Cyanobacterium Adonisia.</title>
        <authorList>
            <person name="Walter J.M."/>
            <person name="Coutinho F.H."/>
            <person name="Leomil L."/>
            <person name="Hargreaves P.I."/>
            <person name="Campeao M.E."/>
            <person name="Vieira V.V."/>
            <person name="Silva B.S."/>
            <person name="Fistarol G.O."/>
            <person name="Salomon P.S."/>
            <person name="Sawabe T."/>
            <person name="Mino S."/>
            <person name="Hosokawa M."/>
            <person name="Miyashita H."/>
            <person name="Maruyama F."/>
            <person name="van Verk M.C."/>
            <person name="Dutilh B.E."/>
            <person name="Thompson C.C."/>
            <person name="Thompson F.L."/>
        </authorList>
    </citation>
    <scope>NUCLEOTIDE SEQUENCE [LARGE SCALE GENOMIC DNA]</scope>
    <source>
        <strain evidence="6 7">CCMR0081</strain>
    </source>
</reference>
<dbReference type="SMART" id="SM00100">
    <property type="entry name" value="cNMP"/>
    <property type="match status" value="1"/>
</dbReference>
<dbReference type="PROSITE" id="PS50042">
    <property type="entry name" value="CNMP_BINDING_3"/>
    <property type="match status" value="1"/>
</dbReference>
<dbReference type="RefSeq" id="WP_163659334.1">
    <property type="nucleotide sequence ID" value="NZ_QXHD01000004.1"/>
</dbReference>
<accession>A0A6M0RLW8</accession>
<dbReference type="InterPro" id="IPR014710">
    <property type="entry name" value="RmlC-like_jellyroll"/>
</dbReference>
<name>A0A6M0RLW8_9CYAN</name>
<dbReference type="EMBL" id="QXHD01000004">
    <property type="protein sequence ID" value="NEZ57159.1"/>
    <property type="molecule type" value="Genomic_DNA"/>
</dbReference>
<dbReference type="Gene3D" id="1.10.10.10">
    <property type="entry name" value="Winged helix-like DNA-binding domain superfamily/Winged helix DNA-binding domain"/>
    <property type="match status" value="1"/>
</dbReference>
<evidence type="ECO:0000259" key="4">
    <source>
        <dbReference type="PROSITE" id="PS50042"/>
    </source>
</evidence>
<dbReference type="PROSITE" id="PS51063">
    <property type="entry name" value="HTH_CRP_2"/>
    <property type="match status" value="1"/>
</dbReference>
<dbReference type="InterPro" id="IPR000595">
    <property type="entry name" value="cNMP-bd_dom"/>
</dbReference>
<evidence type="ECO:0000256" key="3">
    <source>
        <dbReference type="ARBA" id="ARBA00023163"/>
    </source>
</evidence>
<dbReference type="Proteomes" id="UP000481033">
    <property type="component" value="Unassembled WGS sequence"/>
</dbReference>
<protein>
    <submittedName>
        <fullName evidence="6">Crp/Fnr family transcriptional regulator</fullName>
    </submittedName>
</protein>
<keyword evidence="7" id="KW-1185">Reference proteome</keyword>
<evidence type="ECO:0000313" key="7">
    <source>
        <dbReference type="Proteomes" id="UP000481033"/>
    </source>
</evidence>